<dbReference type="SUPFAM" id="SSF103473">
    <property type="entry name" value="MFS general substrate transporter"/>
    <property type="match status" value="1"/>
</dbReference>
<dbReference type="AlphaFoldDB" id="A0A485KXD9"/>
<accession>A0A485KXD9</accession>
<feature type="transmembrane region" description="Helical" evidence="7">
    <location>
        <begin position="398"/>
        <end position="424"/>
    </location>
</feature>
<feature type="transmembrane region" description="Helical" evidence="7">
    <location>
        <begin position="482"/>
        <end position="502"/>
    </location>
</feature>
<evidence type="ECO:0000256" key="4">
    <source>
        <dbReference type="ARBA" id="ARBA00022692"/>
    </source>
</evidence>
<feature type="transmembrane region" description="Helical" evidence="7">
    <location>
        <begin position="221"/>
        <end position="243"/>
    </location>
</feature>
<keyword evidence="10" id="KW-1185">Reference proteome</keyword>
<comment type="similarity">
    <text evidence="2">Belongs to the major facilitator superfamily. Folate-biopterin transporter (TC 2.A.71) family.</text>
</comment>
<keyword evidence="3" id="KW-0813">Transport</keyword>
<keyword evidence="6 7" id="KW-0472">Membrane</keyword>
<dbReference type="PANTHER" id="PTHR31585">
    <property type="entry name" value="FOLATE-BIOPTERIN TRANSPORTER 1, CHLOROPLASTIC"/>
    <property type="match status" value="1"/>
</dbReference>
<evidence type="ECO:0000313" key="10">
    <source>
        <dbReference type="Proteomes" id="UP000332933"/>
    </source>
</evidence>
<dbReference type="InterPro" id="IPR036259">
    <property type="entry name" value="MFS_trans_sf"/>
</dbReference>
<dbReference type="GO" id="GO:0016020">
    <property type="term" value="C:membrane"/>
    <property type="evidence" value="ECO:0007669"/>
    <property type="project" value="UniProtKB-SubCell"/>
</dbReference>
<gene>
    <name evidence="9" type="primary">Aste57867_13154</name>
    <name evidence="8" type="ORF">As57867_013105</name>
    <name evidence="9" type="ORF">ASTE57867_13154</name>
</gene>
<dbReference type="Gene3D" id="1.20.1250.20">
    <property type="entry name" value="MFS general substrate transporter like domains"/>
    <property type="match status" value="1"/>
</dbReference>
<keyword evidence="4 7" id="KW-0812">Transmembrane</keyword>
<evidence type="ECO:0000256" key="7">
    <source>
        <dbReference type="SAM" id="Phobius"/>
    </source>
</evidence>
<evidence type="ECO:0000256" key="1">
    <source>
        <dbReference type="ARBA" id="ARBA00004141"/>
    </source>
</evidence>
<protein>
    <submittedName>
        <fullName evidence="9">Aste57867_13154 protein</fullName>
    </submittedName>
</protein>
<evidence type="ECO:0000313" key="9">
    <source>
        <dbReference type="EMBL" id="VFT89995.1"/>
    </source>
</evidence>
<feature type="transmembrane region" description="Helical" evidence="7">
    <location>
        <begin position="372"/>
        <end position="392"/>
    </location>
</feature>
<evidence type="ECO:0000256" key="5">
    <source>
        <dbReference type="ARBA" id="ARBA00022989"/>
    </source>
</evidence>
<feature type="transmembrane region" description="Helical" evidence="7">
    <location>
        <begin position="51"/>
        <end position="73"/>
    </location>
</feature>
<sequence length="567" mass="61640">MEIQHILDEEVPLLSPLFQEKKLPTTIDDLEDGALLPGGALDFTSPEALGLFVQFAAIGFVFTLIPALNYPIFNAYLQMEGYQTSAYSVLVYMGLSFKLVYGMLSDCFPICGYRRKSWILIGWTIALVCLAMMAFVLPLGAPFCDRSKTPYCHTPLARVPASALPYFNLRAPDQGALFILLSMFVSMGYVIAECAVDAMIVQFGQREPLASRGRLQTTATAVRYLSGLPALLLVAFGLNGTQYNGSFSFALAPNVPYVVALVPCVVAIVGCLVWVHEDRRHAADAAPSLSAWSTSLWTLLQKQAMWQICAVKFTHGLLVAVAATPLNPIKTMWAGVEPMTNSLMSLLGTACFGGALLIVARHGLHWDWRWTLVATNVAVLAMDATVILATTWDVYRNQWFFACVTMFEFIPTNIALVVGSLFTVEMADVGTEGTVFGLLASMANLTFPLSSVVYNYVDSFFDVTQDAIKADTLAVRWDVTTVYLFSYGCKLAALVPLIWLPAQKPQLQVLKRNGVTSPVAGALVLIVIVASLVLSTSSNLMAVFPATKCFRIAGGNGMTQPSGWCAT</sequence>
<dbReference type="Proteomes" id="UP000332933">
    <property type="component" value="Unassembled WGS sequence"/>
</dbReference>
<dbReference type="Pfam" id="PF03092">
    <property type="entry name" value="BT1"/>
    <property type="match status" value="1"/>
</dbReference>
<dbReference type="EMBL" id="VJMH01005434">
    <property type="protein sequence ID" value="KAF0696073.1"/>
    <property type="molecule type" value="Genomic_DNA"/>
</dbReference>
<feature type="transmembrane region" description="Helical" evidence="7">
    <location>
        <begin position="255"/>
        <end position="275"/>
    </location>
</feature>
<reference evidence="8" key="2">
    <citation type="submission" date="2019-06" db="EMBL/GenBank/DDBJ databases">
        <title>Genomics analysis of Aphanomyces spp. identifies a new class of oomycete effector associated with host adaptation.</title>
        <authorList>
            <person name="Gaulin E."/>
        </authorList>
    </citation>
    <scope>NUCLEOTIDE SEQUENCE</scope>
    <source>
        <strain evidence="8">CBS 578.67</strain>
    </source>
</reference>
<feature type="transmembrane region" description="Helical" evidence="7">
    <location>
        <begin position="85"/>
        <end position="105"/>
    </location>
</feature>
<dbReference type="PANTHER" id="PTHR31585:SF5">
    <property type="entry name" value="RNA-BINDING S4 DOMAIN-CONTAINING PROTEIN"/>
    <property type="match status" value="1"/>
</dbReference>
<comment type="subcellular location">
    <subcellularLocation>
        <location evidence="1">Membrane</location>
        <topology evidence="1">Multi-pass membrane protein</topology>
    </subcellularLocation>
</comment>
<keyword evidence="5 7" id="KW-1133">Transmembrane helix</keyword>
<reference evidence="9 10" key="1">
    <citation type="submission" date="2019-03" db="EMBL/GenBank/DDBJ databases">
        <authorList>
            <person name="Gaulin E."/>
            <person name="Dumas B."/>
        </authorList>
    </citation>
    <scope>NUCLEOTIDE SEQUENCE [LARGE SCALE GENOMIC DNA]</scope>
    <source>
        <strain evidence="9">CBS 568.67</strain>
    </source>
</reference>
<feature type="transmembrane region" description="Helical" evidence="7">
    <location>
        <begin position="176"/>
        <end position="200"/>
    </location>
</feature>
<evidence type="ECO:0000256" key="6">
    <source>
        <dbReference type="ARBA" id="ARBA00023136"/>
    </source>
</evidence>
<evidence type="ECO:0000256" key="3">
    <source>
        <dbReference type="ARBA" id="ARBA00022448"/>
    </source>
</evidence>
<organism evidence="9 10">
    <name type="scientific">Aphanomyces stellatus</name>
    <dbReference type="NCBI Taxonomy" id="120398"/>
    <lineage>
        <taxon>Eukaryota</taxon>
        <taxon>Sar</taxon>
        <taxon>Stramenopiles</taxon>
        <taxon>Oomycota</taxon>
        <taxon>Saprolegniomycetes</taxon>
        <taxon>Saprolegniales</taxon>
        <taxon>Verrucalvaceae</taxon>
        <taxon>Aphanomyces</taxon>
    </lineage>
</organism>
<proteinExistence type="inferred from homology"/>
<evidence type="ECO:0000256" key="2">
    <source>
        <dbReference type="ARBA" id="ARBA00007015"/>
    </source>
</evidence>
<feature type="transmembrane region" description="Helical" evidence="7">
    <location>
        <begin position="343"/>
        <end position="360"/>
    </location>
</feature>
<dbReference type="OrthoDB" id="72702at2759"/>
<evidence type="ECO:0000313" key="8">
    <source>
        <dbReference type="EMBL" id="KAF0696073.1"/>
    </source>
</evidence>
<feature type="transmembrane region" description="Helical" evidence="7">
    <location>
        <begin position="514"/>
        <end position="534"/>
    </location>
</feature>
<feature type="transmembrane region" description="Helical" evidence="7">
    <location>
        <begin position="436"/>
        <end position="457"/>
    </location>
</feature>
<dbReference type="EMBL" id="CAADRA010005455">
    <property type="protein sequence ID" value="VFT89995.1"/>
    <property type="molecule type" value="Genomic_DNA"/>
</dbReference>
<feature type="transmembrane region" description="Helical" evidence="7">
    <location>
        <begin position="117"/>
        <end position="141"/>
    </location>
</feature>
<dbReference type="InterPro" id="IPR039309">
    <property type="entry name" value="BT1"/>
</dbReference>
<name>A0A485KXD9_9STRA</name>